<dbReference type="PANTHER" id="PTHR42718">
    <property type="entry name" value="MAJOR FACILITATOR SUPERFAMILY MULTIDRUG TRANSPORTER MFSC"/>
    <property type="match status" value="1"/>
</dbReference>
<feature type="transmembrane region" description="Helical" evidence="7">
    <location>
        <begin position="229"/>
        <end position="247"/>
    </location>
</feature>
<feature type="domain" description="Major facilitator superfamily (MFS) profile" evidence="8">
    <location>
        <begin position="15"/>
        <end position="464"/>
    </location>
</feature>
<protein>
    <submittedName>
        <fullName evidence="9">MFS transporter</fullName>
    </submittedName>
</protein>
<dbReference type="InterPro" id="IPR020846">
    <property type="entry name" value="MFS_dom"/>
</dbReference>
<evidence type="ECO:0000313" key="10">
    <source>
        <dbReference type="Proteomes" id="UP000705283"/>
    </source>
</evidence>
<dbReference type="RefSeq" id="WP_194977992.1">
    <property type="nucleotide sequence ID" value="NZ_JADMKS010000004.1"/>
</dbReference>
<reference evidence="9" key="2">
    <citation type="submission" date="2022-09" db="EMBL/GenBank/DDBJ databases">
        <title>Rouxiella aceris sp. nov., isolated from tree sap and emended description of the genus Rhouxiella.</title>
        <authorList>
            <person name="Kim I.S."/>
        </authorList>
    </citation>
    <scope>NUCLEOTIDE SEQUENCE</scope>
    <source>
        <strain evidence="9">SAP-2</strain>
    </source>
</reference>
<evidence type="ECO:0000259" key="8">
    <source>
        <dbReference type="PROSITE" id="PS50850"/>
    </source>
</evidence>
<keyword evidence="5 7" id="KW-1133">Transmembrane helix</keyword>
<feature type="transmembrane region" description="Helical" evidence="7">
    <location>
        <begin position="106"/>
        <end position="127"/>
    </location>
</feature>
<keyword evidence="4 7" id="KW-0812">Transmembrane</keyword>
<proteinExistence type="predicted"/>
<dbReference type="EMBL" id="JADMKS010000004">
    <property type="protein sequence ID" value="MBF6637139.1"/>
    <property type="molecule type" value="Genomic_DNA"/>
</dbReference>
<organism evidence="9 10">
    <name type="scientific">Rouxiella silvae</name>
    <dbReference type="NCBI Taxonomy" id="1646373"/>
    <lineage>
        <taxon>Bacteria</taxon>
        <taxon>Pseudomonadati</taxon>
        <taxon>Pseudomonadota</taxon>
        <taxon>Gammaproteobacteria</taxon>
        <taxon>Enterobacterales</taxon>
        <taxon>Yersiniaceae</taxon>
        <taxon>Rouxiella</taxon>
    </lineage>
</organism>
<evidence type="ECO:0000256" key="3">
    <source>
        <dbReference type="ARBA" id="ARBA00022475"/>
    </source>
</evidence>
<keyword evidence="3" id="KW-1003">Cell membrane</keyword>
<evidence type="ECO:0000256" key="4">
    <source>
        <dbReference type="ARBA" id="ARBA00022692"/>
    </source>
</evidence>
<evidence type="ECO:0000256" key="2">
    <source>
        <dbReference type="ARBA" id="ARBA00022448"/>
    </source>
</evidence>
<evidence type="ECO:0000256" key="5">
    <source>
        <dbReference type="ARBA" id="ARBA00022989"/>
    </source>
</evidence>
<feature type="transmembrane region" description="Helical" evidence="7">
    <location>
        <begin position="268"/>
        <end position="289"/>
    </location>
</feature>
<feature type="transmembrane region" description="Helical" evidence="7">
    <location>
        <begin position="396"/>
        <end position="416"/>
    </location>
</feature>
<keyword evidence="6 7" id="KW-0472">Membrane</keyword>
<feature type="transmembrane region" description="Helical" evidence="7">
    <location>
        <begin position="301"/>
        <end position="318"/>
    </location>
</feature>
<keyword evidence="2" id="KW-0813">Transport</keyword>
<dbReference type="Proteomes" id="UP000705283">
    <property type="component" value="Unassembled WGS sequence"/>
</dbReference>
<feature type="transmembrane region" description="Helical" evidence="7">
    <location>
        <begin position="436"/>
        <end position="456"/>
    </location>
</feature>
<name>A0AA41BWQ4_9GAMM</name>
<feature type="transmembrane region" description="Helical" evidence="7">
    <location>
        <begin position="167"/>
        <end position="185"/>
    </location>
</feature>
<comment type="caution">
    <text evidence="9">The sequence shown here is derived from an EMBL/GenBank/DDBJ whole genome shotgun (WGS) entry which is preliminary data.</text>
</comment>
<dbReference type="Pfam" id="PF07690">
    <property type="entry name" value="MFS_1"/>
    <property type="match status" value="2"/>
</dbReference>
<evidence type="ECO:0000256" key="6">
    <source>
        <dbReference type="ARBA" id="ARBA00023136"/>
    </source>
</evidence>
<dbReference type="Gene3D" id="1.20.1250.20">
    <property type="entry name" value="MFS general substrate transporter like domains"/>
    <property type="match status" value="2"/>
</dbReference>
<dbReference type="InterPro" id="IPR011701">
    <property type="entry name" value="MFS"/>
</dbReference>
<dbReference type="PANTHER" id="PTHR42718:SF46">
    <property type="entry name" value="BLR6921 PROTEIN"/>
    <property type="match status" value="1"/>
</dbReference>
<evidence type="ECO:0000313" key="9">
    <source>
        <dbReference type="EMBL" id="MBF6637139.1"/>
    </source>
</evidence>
<sequence length="474" mass="50268">MMNETKPASAGLSALALLVAAAFFMEYLDGTVIATALPQMARDFGVTAVSLNVGMSAYMLTLAVFIPLSGWAAERFGARHIFTLALMIFTASSLACAFANNVTEFVVLRIVQGVGGAMMVPVGRLTVLKTTPKPQLIKAIATLTWPALVAPILGPPLGGFITQYASWHWIFLINVPIGLLAMMLAWRLFPHTAGKHSLPFDGKGFILTAIAMLGLVSGLGALSQPRIEWVTVSLLLALGGLSAVLMINHSRFSPSPMVSAQSLHTPTFRIAMGGGTLFRITISAVPFLLPLMLQVGFGFDPFRAGLLVLAVFAGNLAMKPATTPLIRRFGFRAVLVVNGALSGLSLLLCAFLTPTTPVWLILLLLFLGGLSRSMQFTAISTLAFSDIPPQQMANANTLFSTALQLAVGLGVTLGALGIRLGEQVAHWGAWQTVPGISFKLAFVFVAALTLIGWIDIWRLEANAGHSVSGSKRGV</sequence>
<gene>
    <name evidence="9" type="ORF">ITX54_10795</name>
</gene>
<accession>A0AA41BWQ4</accession>
<dbReference type="SUPFAM" id="SSF103473">
    <property type="entry name" value="MFS general substrate transporter"/>
    <property type="match status" value="1"/>
</dbReference>
<comment type="subcellular location">
    <subcellularLocation>
        <location evidence="1">Cell membrane</location>
        <topology evidence="1">Multi-pass membrane protein</topology>
    </subcellularLocation>
</comment>
<dbReference type="GO" id="GO:0022857">
    <property type="term" value="F:transmembrane transporter activity"/>
    <property type="evidence" value="ECO:0007669"/>
    <property type="project" value="InterPro"/>
</dbReference>
<dbReference type="PROSITE" id="PS50850">
    <property type="entry name" value="MFS"/>
    <property type="match status" value="1"/>
</dbReference>
<dbReference type="PRINTS" id="PR01036">
    <property type="entry name" value="TCRTETB"/>
</dbReference>
<feature type="transmembrane region" description="Helical" evidence="7">
    <location>
        <begin position="80"/>
        <end position="100"/>
    </location>
</feature>
<dbReference type="InterPro" id="IPR036259">
    <property type="entry name" value="MFS_trans_sf"/>
</dbReference>
<dbReference type="GO" id="GO:0005886">
    <property type="term" value="C:plasma membrane"/>
    <property type="evidence" value="ECO:0007669"/>
    <property type="project" value="UniProtKB-SubCell"/>
</dbReference>
<feature type="transmembrane region" description="Helical" evidence="7">
    <location>
        <begin position="205"/>
        <end position="223"/>
    </location>
</feature>
<evidence type="ECO:0000256" key="7">
    <source>
        <dbReference type="SAM" id="Phobius"/>
    </source>
</evidence>
<evidence type="ECO:0000256" key="1">
    <source>
        <dbReference type="ARBA" id="ARBA00004651"/>
    </source>
</evidence>
<reference evidence="9" key="1">
    <citation type="submission" date="2020-11" db="EMBL/GenBank/DDBJ databases">
        <authorList>
            <person name="Lee S.D."/>
        </authorList>
    </citation>
    <scope>NUCLEOTIDE SEQUENCE</scope>
    <source>
        <strain evidence="9">SAP-2</strain>
    </source>
</reference>
<feature type="transmembrane region" description="Helical" evidence="7">
    <location>
        <begin position="139"/>
        <end position="161"/>
    </location>
</feature>
<dbReference type="AlphaFoldDB" id="A0AA41BWQ4"/>
<feature type="transmembrane region" description="Helical" evidence="7">
    <location>
        <begin position="44"/>
        <end position="68"/>
    </location>
</feature>